<gene>
    <name evidence="1" type="ORF">RM540_00620</name>
</gene>
<evidence type="ECO:0000313" key="1">
    <source>
        <dbReference type="EMBL" id="MDT0630238.1"/>
    </source>
</evidence>
<dbReference type="PANTHER" id="PTHR39550:SF1">
    <property type="entry name" value="SLL0658 PROTEIN"/>
    <property type="match status" value="1"/>
</dbReference>
<comment type="caution">
    <text evidence="1">The sequence shown here is derived from an EMBL/GenBank/DDBJ whole genome shotgun (WGS) entry which is preliminary data.</text>
</comment>
<dbReference type="Proteomes" id="UP001267426">
    <property type="component" value="Unassembled WGS sequence"/>
</dbReference>
<protein>
    <submittedName>
        <fullName evidence="1">DUF3368 domain-containing protein</fullName>
    </submittedName>
</protein>
<name>A0ABU3BLV0_9BACT</name>
<dbReference type="PANTHER" id="PTHR39550">
    <property type="entry name" value="SLL0658 PROTEIN"/>
    <property type="match status" value="1"/>
</dbReference>
<sequence>MDLVVTDTTPLIALDRVGHLYLLPALFDVVAPPTVVSEFGRRPPWLRERPVPDPSRVTALLETLDRGEAEAIALAESLPNARLLIDERKGRRVATSLNLRVTGTAGVLLAAKGANLVPHVRPLFDALVDDRGLHLSTALRLATLREAGEA</sequence>
<dbReference type="InterPro" id="IPR021799">
    <property type="entry name" value="PIN-like_prokaryotic"/>
</dbReference>
<dbReference type="Pfam" id="PF11848">
    <property type="entry name" value="DUF3368"/>
    <property type="match status" value="1"/>
</dbReference>
<evidence type="ECO:0000313" key="2">
    <source>
        <dbReference type="Proteomes" id="UP001267426"/>
    </source>
</evidence>
<keyword evidence="2" id="KW-1185">Reference proteome</keyword>
<dbReference type="EMBL" id="JAVRHT010000001">
    <property type="protein sequence ID" value="MDT0630238.1"/>
    <property type="molecule type" value="Genomic_DNA"/>
</dbReference>
<organism evidence="1 2">
    <name type="scientific">Rubrivirga litoralis</name>
    <dbReference type="NCBI Taxonomy" id="3075598"/>
    <lineage>
        <taxon>Bacteria</taxon>
        <taxon>Pseudomonadati</taxon>
        <taxon>Rhodothermota</taxon>
        <taxon>Rhodothermia</taxon>
        <taxon>Rhodothermales</taxon>
        <taxon>Rubricoccaceae</taxon>
        <taxon>Rubrivirga</taxon>
    </lineage>
</organism>
<accession>A0ABU3BLV0</accession>
<dbReference type="RefSeq" id="WP_311661217.1">
    <property type="nucleotide sequence ID" value="NZ_JAVRHT010000001.1"/>
</dbReference>
<proteinExistence type="predicted"/>
<reference evidence="1 2" key="1">
    <citation type="submission" date="2023-09" db="EMBL/GenBank/DDBJ databases">
        <authorList>
            <person name="Rey-Velasco X."/>
        </authorList>
    </citation>
    <scope>NUCLEOTIDE SEQUENCE [LARGE SCALE GENOMIC DNA]</scope>
    <source>
        <strain evidence="1 2">F394</strain>
    </source>
</reference>